<dbReference type="EMBL" id="HBFW01007815">
    <property type="protein sequence ID" value="CAD8934078.1"/>
    <property type="molecule type" value="Transcribed_RNA"/>
</dbReference>
<dbReference type="EMBL" id="HBFW01007826">
    <property type="protein sequence ID" value="CAD8934083.1"/>
    <property type="molecule type" value="Transcribed_RNA"/>
</dbReference>
<dbReference type="AlphaFoldDB" id="A0A6U1Q9I0"/>
<evidence type="ECO:0000256" key="1">
    <source>
        <dbReference type="SAM" id="MobiDB-lite"/>
    </source>
</evidence>
<evidence type="ECO:0000313" key="2">
    <source>
        <dbReference type="EMBL" id="CAD8934078.1"/>
    </source>
</evidence>
<proteinExistence type="predicted"/>
<evidence type="ECO:0000313" key="3">
    <source>
        <dbReference type="EMBL" id="CAD8934083.1"/>
    </source>
</evidence>
<gene>
    <name evidence="2" type="ORF">CTEN0397_LOCUS5107</name>
    <name evidence="3" type="ORF">CTEN0397_LOCUS5112</name>
</gene>
<name>A0A6U1Q9I0_CYCTE</name>
<accession>A0A6U1Q9I0</accession>
<feature type="region of interest" description="Disordered" evidence="1">
    <location>
        <begin position="116"/>
        <end position="135"/>
    </location>
</feature>
<sequence>MDRADEACTWGRTVDDWNVGCGDGLDGTVVVVVLDTDAGDTGLLVATTGAGDDTVLSRNVGLLVVDVSVSGAAVGGTLSVVAVGFTVVVVAVVGCEDGWDDGGTLTVGLDVEGELVSSETPETEKNMTVPDAEMS</sequence>
<reference evidence="2" key="1">
    <citation type="submission" date="2021-01" db="EMBL/GenBank/DDBJ databases">
        <authorList>
            <person name="Corre E."/>
            <person name="Pelletier E."/>
            <person name="Niang G."/>
            <person name="Scheremetjew M."/>
            <person name="Finn R."/>
            <person name="Kale V."/>
            <person name="Holt S."/>
            <person name="Cochrane G."/>
            <person name="Meng A."/>
            <person name="Brown T."/>
            <person name="Cohen L."/>
        </authorList>
    </citation>
    <scope>NUCLEOTIDE SEQUENCE</scope>
    <source>
        <strain evidence="2">ECT3854</strain>
    </source>
</reference>
<organism evidence="2">
    <name type="scientific">Cyclophora tenuis</name>
    <name type="common">Marine diatom</name>
    <dbReference type="NCBI Taxonomy" id="216820"/>
    <lineage>
        <taxon>Eukaryota</taxon>
        <taxon>Sar</taxon>
        <taxon>Stramenopiles</taxon>
        <taxon>Ochrophyta</taxon>
        <taxon>Bacillariophyta</taxon>
        <taxon>Fragilariophyceae</taxon>
        <taxon>Fragilariophycidae</taxon>
        <taxon>Cyclophorales</taxon>
        <taxon>Cyclophoraceae</taxon>
        <taxon>Cyclophora</taxon>
    </lineage>
</organism>
<protein>
    <submittedName>
        <fullName evidence="2">Uncharacterized protein</fullName>
    </submittedName>
</protein>